<proteinExistence type="evidence at transcript level"/>
<protein>
    <submittedName>
        <fullName evidence="2">CSEP-26</fullName>
    </submittedName>
</protein>
<keyword evidence="1" id="KW-0732">Signal</keyword>
<feature type="signal peptide" evidence="1">
    <location>
        <begin position="1"/>
        <end position="20"/>
    </location>
</feature>
<accession>A0A142KWH7</accession>
<reference evidence="2" key="1">
    <citation type="journal article" date="2016" name="Front. Plant Sci.">
        <title>Identification of Phakopsora pachyrhizi Candidate Effectors with Virulence Activity in a Distantly Related Pathosystem.</title>
        <authorList>
            <person name="Kunjeti S.G."/>
            <person name="Iyer G."/>
            <person name="Johnson E."/>
            <person name="Li E."/>
            <person name="Broglie K.E."/>
            <person name="Rauscher G."/>
            <person name="Rairdan G.J."/>
        </authorList>
    </citation>
    <scope>NUCLEOTIDE SEQUENCE</scope>
    <source>
        <strain evidence="2">GA-05</strain>
    </source>
</reference>
<organism evidence="2">
    <name type="scientific">Phakopsora pachyrhizi</name>
    <name type="common">Asian soybean rust disease fungus</name>
    <dbReference type="NCBI Taxonomy" id="170000"/>
    <lineage>
        <taxon>Eukaryota</taxon>
        <taxon>Fungi</taxon>
        <taxon>Dikarya</taxon>
        <taxon>Basidiomycota</taxon>
        <taxon>Pucciniomycotina</taxon>
        <taxon>Pucciniomycetes</taxon>
        <taxon>Pucciniales</taxon>
        <taxon>Phakopsoraceae</taxon>
        <taxon>Phakopsora</taxon>
    </lineage>
</organism>
<feature type="chain" id="PRO_5007499432" evidence="1">
    <location>
        <begin position="21"/>
        <end position="196"/>
    </location>
</feature>
<sequence length="196" mass="21966">MIHLLLKKFVCALCLFLIRGNPSKSALTRIANGGAVKGLSTPDWVLDLATKKHPTNLLAANELKFSETVTRPPPIQDMNFRHPSPEQTEIIKNFIRKHPSGQTYRLDEKGNFIDVPKENWTLKYYCGRVIVVDDHGNELYNTGCCYCNASSQTNLNSAEILVNKCVYGFGKIALEIISALLGHEDRNRSSKRYGGK</sequence>
<dbReference type="AlphaFoldDB" id="A0A142KWH7"/>
<name>A0A142KWH7_PHAPC</name>
<feature type="non-terminal residue" evidence="2">
    <location>
        <position position="1"/>
    </location>
</feature>
<dbReference type="EMBL" id="KU695176">
    <property type="protein sequence ID" value="AMS24297.1"/>
    <property type="molecule type" value="mRNA"/>
</dbReference>
<reference evidence="2" key="2">
    <citation type="submission" date="2016-02" db="EMBL/GenBank/DDBJ databases">
        <authorList>
            <person name="Wen L."/>
            <person name="He K."/>
            <person name="Yang H."/>
        </authorList>
    </citation>
    <scope>NUCLEOTIDE SEQUENCE</scope>
    <source>
        <strain evidence="2">GA-05</strain>
    </source>
</reference>
<evidence type="ECO:0000313" key="2">
    <source>
        <dbReference type="EMBL" id="AMS24297.1"/>
    </source>
</evidence>
<evidence type="ECO:0000256" key="1">
    <source>
        <dbReference type="SAM" id="SignalP"/>
    </source>
</evidence>